<evidence type="ECO:0000259" key="1">
    <source>
        <dbReference type="Pfam" id="PF01636"/>
    </source>
</evidence>
<keyword evidence="3" id="KW-1185">Reference proteome</keyword>
<dbReference type="InterPro" id="IPR011009">
    <property type="entry name" value="Kinase-like_dom_sf"/>
</dbReference>
<dbReference type="PANTHER" id="PTHR21310">
    <property type="entry name" value="AMINOGLYCOSIDE PHOSPHOTRANSFERASE-RELATED-RELATED"/>
    <property type="match status" value="1"/>
</dbReference>
<dbReference type="EMBL" id="BAAFGZ010000102">
    <property type="protein sequence ID" value="GAB0134927.1"/>
    <property type="molecule type" value="Genomic_DNA"/>
</dbReference>
<sequence>MTNTERTSRLGALSRLQERMLQDRTQALFGDSPPPRRHPAPYPEGEIIYHCNDRYVVRHGDTITKYTTFPNGMGVKDHPNEALALHFIGTHTTIPVPEVISSDWDRITMKYIEGQTLQQAWPVLTPDQRSNILAQLSDYIAQLRALRGIYLGRLDGQGVVVPSIMTRSGGPFSTLTEFHDWLVKPPKRLQAQSMYWHQITTQLGAEYPIVFTHGDIASRNIIISEGRIVALLDWEYAGWYPEYWEYVFTLRGMDNLDWETLGQQLPSLFAQRYDLEYILVQFILGLS</sequence>
<dbReference type="CDD" id="cd05120">
    <property type="entry name" value="APH_ChoK_like"/>
    <property type="match status" value="1"/>
</dbReference>
<evidence type="ECO:0000313" key="3">
    <source>
        <dbReference type="Proteomes" id="UP001562357"/>
    </source>
</evidence>
<reference evidence="3" key="1">
    <citation type="submission" date="2024-06" db="EMBL/GenBank/DDBJ databases">
        <title>Draft Genome Sequences of Epichloe bromicola Strains Isolated from Elymus ciliaris.</title>
        <authorList>
            <consortium name="Epichloe bromicola genome sequencing consortium"/>
            <person name="Miura A."/>
            <person name="Imano S."/>
            <person name="Ashida A."/>
            <person name="Sato I."/>
            <person name="Chiba S."/>
            <person name="Tanaka A."/>
            <person name="Camagna M."/>
            <person name="Takemoto D."/>
        </authorList>
    </citation>
    <scope>NUCLEOTIDE SEQUENCE [LARGE SCALE GENOMIC DNA]</scope>
    <source>
        <strain evidence="3">DP</strain>
    </source>
</reference>
<dbReference type="PANTHER" id="PTHR21310:SF58">
    <property type="entry name" value="AMINOGLYCOSIDE PHOSPHOTRANSFERASE DOMAIN-CONTAINING PROTEIN"/>
    <property type="match status" value="1"/>
</dbReference>
<dbReference type="Pfam" id="PF01636">
    <property type="entry name" value="APH"/>
    <property type="match status" value="1"/>
</dbReference>
<comment type="caution">
    <text evidence="2">The sequence shown here is derived from an EMBL/GenBank/DDBJ whole genome shotgun (WGS) entry which is preliminary data.</text>
</comment>
<protein>
    <recommendedName>
        <fullName evidence="1">Aminoglycoside phosphotransferase domain-containing protein</fullName>
    </recommendedName>
</protein>
<dbReference type="InterPro" id="IPR002575">
    <property type="entry name" value="Aminoglycoside_PTrfase"/>
</dbReference>
<dbReference type="SUPFAM" id="SSF56112">
    <property type="entry name" value="Protein kinase-like (PK-like)"/>
    <property type="match status" value="1"/>
</dbReference>
<dbReference type="Gene3D" id="3.90.1200.10">
    <property type="match status" value="1"/>
</dbReference>
<name>A0ABQ0CN99_9HYPO</name>
<dbReference type="Proteomes" id="UP001562357">
    <property type="component" value="Unassembled WGS sequence"/>
</dbReference>
<dbReference type="InterPro" id="IPR051678">
    <property type="entry name" value="AGP_Transferase"/>
</dbReference>
<proteinExistence type="predicted"/>
<gene>
    <name evidence="2" type="primary">g3279</name>
    <name evidence="2" type="ORF">EsDP_00003279</name>
</gene>
<organism evidence="2 3">
    <name type="scientific">Epichloe bromicola</name>
    <dbReference type="NCBI Taxonomy" id="79588"/>
    <lineage>
        <taxon>Eukaryota</taxon>
        <taxon>Fungi</taxon>
        <taxon>Dikarya</taxon>
        <taxon>Ascomycota</taxon>
        <taxon>Pezizomycotina</taxon>
        <taxon>Sordariomycetes</taxon>
        <taxon>Hypocreomycetidae</taxon>
        <taxon>Hypocreales</taxon>
        <taxon>Clavicipitaceae</taxon>
        <taxon>Epichloe</taxon>
    </lineage>
</organism>
<evidence type="ECO:0000313" key="2">
    <source>
        <dbReference type="EMBL" id="GAB0134927.1"/>
    </source>
</evidence>
<accession>A0ABQ0CN99</accession>
<feature type="domain" description="Aminoglycoside phosphotransferase" evidence="1">
    <location>
        <begin position="74"/>
        <end position="255"/>
    </location>
</feature>